<dbReference type="InterPro" id="IPR000742">
    <property type="entry name" value="EGF"/>
</dbReference>
<dbReference type="InterPro" id="IPR039051">
    <property type="entry name" value="SE-CTX-like"/>
</dbReference>
<evidence type="ECO:0000259" key="4">
    <source>
        <dbReference type="PROSITE" id="PS50026"/>
    </source>
</evidence>
<dbReference type="GeneID" id="107080924"/>
<accession>A0A3Q2E3B3</accession>
<dbReference type="PROSITE" id="PS01186">
    <property type="entry name" value="EGF_2"/>
    <property type="match status" value="1"/>
</dbReference>
<dbReference type="Proteomes" id="UP000265020">
    <property type="component" value="Unassembled WGS sequence"/>
</dbReference>
<sequence length="511" mass="58653">MASASLFFLLLLSTSFLVCSLSVRQPSDRQETRALQKRSLSLTKIADHALTIATILKPFIAMIPEAGTGLSIFIDVASKIQDINEKKKMLHFMKMEFKQLNERIDETRRELKWDIWASATYGKVEGKINVAWNKVVDLLENCDESCFQDLKNSKKGKEIKNDLKDTKDYVYKFHDLIVGDNVYRPKYEKILPDTVRCEYSSIRNFSAVNVGLMFKAVTMAHFFNSLNGQHSDGSLIDKAFDVSKAMYQIQRNCLLNTNEYVEKDVKKFIDTSKKRKDIAREIRKHLDKTYDYFNWMVVVFKTALSGHTSRATKWMNSHTLDGFIEVTKGEFTVAVAKQAKGNHKKTKEVRPAIEKCLEKAVMCYKIPKVLEKCKIKDKFTAIHAYHFKEHANANTLNAKDAPTELDYEPEEPQTTPYTYKGKCTPLPGIKTGHFRVLIKSDEELMNNNPCTDVDCGKKENRGKCVPLGKEYIGLCECEKGYYGQKCEESIEDYKKKMLTKEIPESVMKTLK</sequence>
<feature type="domain" description="EGF-like" evidence="4">
    <location>
        <begin position="446"/>
        <end position="487"/>
    </location>
</feature>
<dbReference type="OrthoDB" id="8943530at2759"/>
<dbReference type="OMA" id="WDIWASA"/>
<organism evidence="5 6">
    <name type="scientific">Cyprinodon variegatus</name>
    <name type="common">Sheepshead minnow</name>
    <dbReference type="NCBI Taxonomy" id="28743"/>
    <lineage>
        <taxon>Eukaryota</taxon>
        <taxon>Metazoa</taxon>
        <taxon>Chordata</taxon>
        <taxon>Craniata</taxon>
        <taxon>Vertebrata</taxon>
        <taxon>Euteleostomi</taxon>
        <taxon>Actinopterygii</taxon>
        <taxon>Neopterygii</taxon>
        <taxon>Teleostei</taxon>
        <taxon>Neoteleostei</taxon>
        <taxon>Acanthomorphata</taxon>
        <taxon>Ovalentaria</taxon>
        <taxon>Atherinomorphae</taxon>
        <taxon>Cyprinodontiformes</taxon>
        <taxon>Cyprinodontidae</taxon>
        <taxon>Cyprinodon</taxon>
    </lineage>
</organism>
<evidence type="ECO:0000313" key="5">
    <source>
        <dbReference type="Ensembl" id="ENSCVAP00000026723.1"/>
    </source>
</evidence>
<keyword evidence="2" id="KW-0175">Coiled coil</keyword>
<reference evidence="5" key="1">
    <citation type="submission" date="2025-08" db="UniProtKB">
        <authorList>
            <consortium name="Ensembl"/>
        </authorList>
    </citation>
    <scope>IDENTIFICATION</scope>
</reference>
<feature type="chain" id="PRO_5018587254" evidence="3">
    <location>
        <begin position="21"/>
        <end position="511"/>
    </location>
</feature>
<keyword evidence="6" id="KW-1185">Reference proteome</keyword>
<dbReference type="RefSeq" id="XP_015224625.1">
    <property type="nucleotide sequence ID" value="XM_015369139.1"/>
</dbReference>
<comment type="caution">
    <text evidence="1">Lacks conserved residue(s) required for the propagation of feature annotation.</text>
</comment>
<evidence type="ECO:0000313" key="6">
    <source>
        <dbReference type="Proteomes" id="UP000265020"/>
    </source>
</evidence>
<feature type="coiled-coil region" evidence="2">
    <location>
        <begin position="83"/>
        <end position="110"/>
    </location>
</feature>
<keyword evidence="3" id="KW-0732">Signal</keyword>
<keyword evidence="1" id="KW-0245">EGF-like domain</keyword>
<dbReference type="PROSITE" id="PS00022">
    <property type="entry name" value="EGF_1"/>
    <property type="match status" value="1"/>
</dbReference>
<dbReference type="GeneTree" id="ENSGT00940000177148"/>
<dbReference type="AlphaFoldDB" id="A0A3Q2E3B3"/>
<evidence type="ECO:0000256" key="3">
    <source>
        <dbReference type="SAM" id="SignalP"/>
    </source>
</evidence>
<feature type="signal peptide" evidence="3">
    <location>
        <begin position="1"/>
        <end position="20"/>
    </location>
</feature>
<dbReference type="Ensembl" id="ENSCVAT00000017056.1">
    <property type="protein sequence ID" value="ENSCVAP00000026723.1"/>
    <property type="gene ID" value="ENSCVAG00000012481.1"/>
</dbReference>
<evidence type="ECO:0000256" key="1">
    <source>
        <dbReference type="PROSITE-ProRule" id="PRU00076"/>
    </source>
</evidence>
<name>A0A3Q2E3B3_CYPVA</name>
<proteinExistence type="predicted"/>
<protein>
    <submittedName>
        <fullName evidence="5">Uncharacterized LOC107080924</fullName>
    </submittedName>
</protein>
<evidence type="ECO:0000256" key="2">
    <source>
        <dbReference type="SAM" id="Coils"/>
    </source>
</evidence>
<dbReference type="KEGG" id="cvg:107080924"/>
<feature type="disulfide bond" evidence="1">
    <location>
        <begin position="477"/>
        <end position="486"/>
    </location>
</feature>
<keyword evidence="1" id="KW-1015">Disulfide bond</keyword>
<dbReference type="PROSITE" id="PS50026">
    <property type="entry name" value="EGF_3"/>
    <property type="match status" value="1"/>
</dbReference>
<reference evidence="5" key="2">
    <citation type="submission" date="2025-09" db="UniProtKB">
        <authorList>
            <consortium name="Ensembl"/>
        </authorList>
    </citation>
    <scope>IDENTIFICATION</scope>
</reference>
<dbReference type="PANTHER" id="PTHR40472">
    <property type="entry name" value="RICIN B-TYPE LECTIN DOMAIN-CONTAINING PROTEIN"/>
    <property type="match status" value="1"/>
</dbReference>
<dbReference type="PANTHER" id="PTHR40472:SF6">
    <property type="entry name" value="RICIN B-TYPE LECTIN DOMAIN-CONTAINING PROTEIN"/>
    <property type="match status" value="1"/>
</dbReference>